<dbReference type="GO" id="GO:0009631">
    <property type="term" value="P:cold acclimation"/>
    <property type="evidence" value="ECO:0000318"/>
    <property type="project" value="GO_Central"/>
</dbReference>
<protein>
    <submittedName>
        <fullName evidence="3 4">Seed biotin-containing protein SBP65-like isoform X1</fullName>
    </submittedName>
</protein>
<dbReference type="Proteomes" id="UP000189703">
    <property type="component" value="Unplaced"/>
</dbReference>
<feature type="compositionally biased region" description="Basic and acidic residues" evidence="1">
    <location>
        <begin position="24"/>
        <end position="36"/>
    </location>
</feature>
<dbReference type="PANTHER" id="PTHR47877:SF3">
    <property type="entry name" value="LATE EMBRYOGENESIS ABUNDANT DOMAIN-CONTAINING PROTEIN _ LEA DOMAIN-CONTAINING PROTEIN"/>
    <property type="match status" value="1"/>
</dbReference>
<keyword evidence="2" id="KW-1185">Reference proteome</keyword>
<dbReference type="GeneID" id="104612128"/>
<feature type="region of interest" description="Disordered" evidence="1">
    <location>
        <begin position="1"/>
        <end position="71"/>
    </location>
</feature>
<name>A0A1U8QAD5_NELNU</name>
<proteinExistence type="predicted"/>
<evidence type="ECO:0000313" key="3">
    <source>
        <dbReference type="RefSeq" id="XP_010277746.1"/>
    </source>
</evidence>
<dbReference type="STRING" id="4432.A0A1U8QAD5"/>
<dbReference type="OrthoDB" id="1907061at2759"/>
<dbReference type="RefSeq" id="XP_010277746.1">
    <property type="nucleotide sequence ID" value="XM_010279444.2"/>
</dbReference>
<evidence type="ECO:0000313" key="4">
    <source>
        <dbReference type="RefSeq" id="XP_019055749.1"/>
    </source>
</evidence>
<dbReference type="AlphaFoldDB" id="A0A1U8QAD5"/>
<accession>A0A1U8QAD5</accession>
<organism evidence="2 4">
    <name type="scientific">Nelumbo nucifera</name>
    <name type="common">Sacred lotus</name>
    <dbReference type="NCBI Taxonomy" id="4432"/>
    <lineage>
        <taxon>Eukaryota</taxon>
        <taxon>Viridiplantae</taxon>
        <taxon>Streptophyta</taxon>
        <taxon>Embryophyta</taxon>
        <taxon>Tracheophyta</taxon>
        <taxon>Spermatophyta</taxon>
        <taxon>Magnoliopsida</taxon>
        <taxon>Proteales</taxon>
        <taxon>Nelumbonaceae</taxon>
        <taxon>Nelumbo</taxon>
    </lineage>
</organism>
<reference evidence="3 4" key="1">
    <citation type="submission" date="2025-04" db="UniProtKB">
        <authorList>
            <consortium name="RefSeq"/>
        </authorList>
    </citation>
    <scope>IDENTIFICATION</scope>
</reference>
<dbReference type="RefSeq" id="XP_019055749.1">
    <property type="nucleotide sequence ID" value="XM_019200204.1"/>
</dbReference>
<feature type="region of interest" description="Disordered" evidence="1">
    <location>
        <begin position="96"/>
        <end position="117"/>
    </location>
</feature>
<evidence type="ECO:0000256" key="1">
    <source>
        <dbReference type="SAM" id="MobiDB-lite"/>
    </source>
</evidence>
<feature type="compositionally biased region" description="Low complexity" evidence="1">
    <location>
        <begin position="96"/>
        <end position="106"/>
    </location>
</feature>
<gene>
    <name evidence="3 4" type="primary">LOC104612128</name>
</gene>
<dbReference type="PANTHER" id="PTHR47877">
    <property type="entry name" value="LATE EMBRYOGENESIS ABUNDANT DOMAIN-CONTAINING PROTEIN / LEA DOMAIN-CONTAINING PROTEIN"/>
    <property type="match status" value="1"/>
</dbReference>
<dbReference type="KEGG" id="nnu:104612128"/>
<evidence type="ECO:0000313" key="2">
    <source>
        <dbReference type="Proteomes" id="UP000189703"/>
    </source>
</evidence>
<sequence length="284" mass="29747">MASQKAINNKTNRAGQGDAGEPQGSRKIEVHPEQEKVPYVTNKCDAAADTPDTERESQAEKEQPTLEEMGKYRAIAQQSSIDAIRRAEERYEKAKASAAPAAGLEAEGTKESSSTGDATSYVAEKGAKAMDTVKQGVQSAAKYASSKGGAARDTILEKNQQGYGYARDKAQQAYVATRDTMARGAGQAKDATVEGSKKAAGYAGQKAVEAKDAAVRTGWAAAHYTSEKAAEAAEAAAAYTAKKKAEADPTTKELGATANGECLSGGQDIITEFKEKIAIQIGPT</sequence>
<dbReference type="OMA" id="AKDSAMH"/>
<feature type="compositionally biased region" description="Polar residues" evidence="1">
    <location>
        <begin position="1"/>
        <end position="14"/>
    </location>
</feature>
<feature type="compositionally biased region" description="Basic and acidic residues" evidence="1">
    <location>
        <begin position="52"/>
        <end position="71"/>
    </location>
</feature>